<accession>A0ABR2RL76</accession>
<evidence type="ECO:0000313" key="3">
    <source>
        <dbReference type="Proteomes" id="UP001396334"/>
    </source>
</evidence>
<name>A0ABR2RL76_9ROSI</name>
<evidence type="ECO:0000313" key="2">
    <source>
        <dbReference type="EMBL" id="KAK9013554.1"/>
    </source>
</evidence>
<keyword evidence="3" id="KW-1185">Reference proteome</keyword>
<comment type="caution">
    <text evidence="2">The sequence shown here is derived from an EMBL/GenBank/DDBJ whole genome shotgun (WGS) entry which is preliminary data.</text>
</comment>
<dbReference type="InterPro" id="IPR052965">
    <property type="entry name" value="Pigment-catalase-like"/>
</dbReference>
<proteinExistence type="predicted"/>
<evidence type="ECO:0008006" key="4">
    <source>
        <dbReference type="Google" id="ProtNLM"/>
    </source>
</evidence>
<dbReference type="Proteomes" id="UP001396334">
    <property type="component" value="Unassembled WGS sequence"/>
</dbReference>
<sequence length="317" mass="34402">MATRSCLCVFLLLLVAFQPTMTMANPVLPSPRCSPVPGSNKEKFLFALNLHIYKAELFLRSSVGCGINDISPGLVKGPAPIGATLADLDKRTRNFFEESGLAGMDISGSDRSMAMANILLLKTPIPMPLLDVRPQAYAKYFDAINVTLKPPINVYADVNSFVVASVYAPYHINQYYAGIMPSISGHRERELAAGIALYEAASYGVLRSLLNDAANSTVPPYTSTVVNFTSLTAQMTYQLGGCGVKDEPLIVPPPLGAEKRTTTNVIAADANSLVYARTEREFLRILFRTGNATRPGGLFPCGFEGKLYHWILALKQS</sequence>
<organism evidence="2 3">
    <name type="scientific">Hibiscus sabdariffa</name>
    <name type="common">roselle</name>
    <dbReference type="NCBI Taxonomy" id="183260"/>
    <lineage>
        <taxon>Eukaryota</taxon>
        <taxon>Viridiplantae</taxon>
        <taxon>Streptophyta</taxon>
        <taxon>Embryophyta</taxon>
        <taxon>Tracheophyta</taxon>
        <taxon>Spermatophyta</taxon>
        <taxon>Magnoliopsida</taxon>
        <taxon>eudicotyledons</taxon>
        <taxon>Gunneridae</taxon>
        <taxon>Pentapetalae</taxon>
        <taxon>rosids</taxon>
        <taxon>malvids</taxon>
        <taxon>Malvales</taxon>
        <taxon>Malvaceae</taxon>
        <taxon>Malvoideae</taxon>
        <taxon>Hibiscus</taxon>
    </lineage>
</organism>
<feature type="chain" id="PRO_5045795250" description="Desiccation-related protein PCC13-62" evidence="1">
    <location>
        <begin position="25"/>
        <end position="317"/>
    </location>
</feature>
<dbReference type="PANTHER" id="PTHR31694">
    <property type="entry name" value="DESICCATION-LIKE PROTEIN"/>
    <property type="match status" value="1"/>
</dbReference>
<keyword evidence="1" id="KW-0732">Signal</keyword>
<feature type="signal peptide" evidence="1">
    <location>
        <begin position="1"/>
        <end position="24"/>
    </location>
</feature>
<evidence type="ECO:0000256" key="1">
    <source>
        <dbReference type="SAM" id="SignalP"/>
    </source>
</evidence>
<reference evidence="2 3" key="1">
    <citation type="journal article" date="2024" name="G3 (Bethesda)">
        <title>Genome assembly of Hibiscus sabdariffa L. provides insights into metabolisms of medicinal natural products.</title>
        <authorList>
            <person name="Kim T."/>
        </authorList>
    </citation>
    <scope>NUCLEOTIDE SEQUENCE [LARGE SCALE GENOMIC DNA]</scope>
    <source>
        <strain evidence="2">TK-2024</strain>
        <tissue evidence="2">Old leaves</tissue>
    </source>
</reference>
<dbReference type="EMBL" id="JBBPBN010000022">
    <property type="protein sequence ID" value="KAK9013554.1"/>
    <property type="molecule type" value="Genomic_DNA"/>
</dbReference>
<dbReference type="PANTHER" id="PTHR31694:SF17">
    <property type="entry name" value="DESICCATION-RELATED PROTEIN PCC13-62-LIKE"/>
    <property type="match status" value="1"/>
</dbReference>
<protein>
    <recommendedName>
        <fullName evidence="4">Desiccation-related protein PCC13-62</fullName>
    </recommendedName>
</protein>
<gene>
    <name evidence="2" type="ORF">V6N11_041558</name>
</gene>